<evidence type="ECO:0000256" key="8">
    <source>
        <dbReference type="ARBA" id="ARBA00048679"/>
    </source>
</evidence>
<keyword evidence="6 9" id="KW-0067">ATP-binding</keyword>
<feature type="binding site" evidence="9">
    <location>
        <position position="34"/>
    </location>
    <ligand>
        <name>ATP</name>
        <dbReference type="ChEBI" id="CHEBI:30616"/>
    </ligand>
</feature>
<dbReference type="EC" id="2.7.11.1" evidence="1"/>
<dbReference type="InterPro" id="IPR000719">
    <property type="entry name" value="Prot_kinase_dom"/>
</dbReference>
<dbReference type="InterPro" id="IPR011009">
    <property type="entry name" value="Kinase-like_dom_sf"/>
</dbReference>
<evidence type="ECO:0000256" key="7">
    <source>
        <dbReference type="ARBA" id="ARBA00047899"/>
    </source>
</evidence>
<organism evidence="11 12">
    <name type="scientific">Psophocarpus tetragonolobus</name>
    <name type="common">Winged bean</name>
    <name type="synonym">Dolichos tetragonolobus</name>
    <dbReference type="NCBI Taxonomy" id="3891"/>
    <lineage>
        <taxon>Eukaryota</taxon>
        <taxon>Viridiplantae</taxon>
        <taxon>Streptophyta</taxon>
        <taxon>Embryophyta</taxon>
        <taxon>Tracheophyta</taxon>
        <taxon>Spermatophyta</taxon>
        <taxon>Magnoliopsida</taxon>
        <taxon>eudicotyledons</taxon>
        <taxon>Gunneridae</taxon>
        <taxon>Pentapetalae</taxon>
        <taxon>rosids</taxon>
        <taxon>fabids</taxon>
        <taxon>Fabales</taxon>
        <taxon>Fabaceae</taxon>
        <taxon>Papilionoideae</taxon>
        <taxon>50 kb inversion clade</taxon>
        <taxon>NPAAA clade</taxon>
        <taxon>indigoferoid/millettioid clade</taxon>
        <taxon>Phaseoleae</taxon>
        <taxon>Psophocarpus</taxon>
    </lineage>
</organism>
<dbReference type="GO" id="GO:0004674">
    <property type="term" value="F:protein serine/threonine kinase activity"/>
    <property type="evidence" value="ECO:0007669"/>
    <property type="project" value="UniProtKB-KW"/>
</dbReference>
<evidence type="ECO:0000313" key="12">
    <source>
        <dbReference type="Proteomes" id="UP001386955"/>
    </source>
</evidence>
<evidence type="ECO:0000259" key="10">
    <source>
        <dbReference type="PROSITE" id="PS50011"/>
    </source>
</evidence>
<dbReference type="SUPFAM" id="SSF56112">
    <property type="entry name" value="Protein kinase-like (PK-like)"/>
    <property type="match status" value="1"/>
</dbReference>
<feature type="domain" description="Protein kinase" evidence="10">
    <location>
        <begin position="5"/>
        <end position="260"/>
    </location>
</feature>
<dbReference type="PANTHER" id="PTHR24343">
    <property type="entry name" value="SERINE/THREONINE KINASE"/>
    <property type="match status" value="1"/>
</dbReference>
<dbReference type="PANTHER" id="PTHR24343:SF376">
    <property type="entry name" value="SERINE_THREONINE-PROTEIN KINASE SRK2A-RELATED"/>
    <property type="match status" value="1"/>
</dbReference>
<dbReference type="PROSITE" id="PS50011">
    <property type="entry name" value="PROTEIN_KINASE_DOM"/>
    <property type="match status" value="1"/>
</dbReference>
<evidence type="ECO:0000256" key="5">
    <source>
        <dbReference type="ARBA" id="ARBA00022777"/>
    </source>
</evidence>
<gene>
    <name evidence="11" type="ORF">VNO78_10871</name>
</gene>
<dbReference type="SMART" id="SM00220">
    <property type="entry name" value="S_TKc"/>
    <property type="match status" value="1"/>
</dbReference>
<keyword evidence="2" id="KW-0723">Serine/threonine-protein kinase</keyword>
<evidence type="ECO:0000256" key="1">
    <source>
        <dbReference type="ARBA" id="ARBA00012513"/>
    </source>
</evidence>
<reference evidence="11 12" key="1">
    <citation type="submission" date="2024-01" db="EMBL/GenBank/DDBJ databases">
        <title>The genomes of 5 underutilized Papilionoideae crops provide insights into root nodulation and disease resistanc.</title>
        <authorList>
            <person name="Jiang F."/>
        </authorList>
    </citation>
    <scope>NUCLEOTIDE SEQUENCE [LARGE SCALE GENOMIC DNA]</scope>
    <source>
        <strain evidence="11">DUOXIRENSHENG_FW03</strain>
        <tissue evidence="11">Leaves</tissue>
    </source>
</reference>
<evidence type="ECO:0000256" key="3">
    <source>
        <dbReference type="ARBA" id="ARBA00022679"/>
    </source>
</evidence>
<evidence type="ECO:0000313" key="11">
    <source>
        <dbReference type="EMBL" id="KAK7399682.1"/>
    </source>
</evidence>
<accession>A0AAN9XND5</accession>
<dbReference type="Gene3D" id="1.10.510.10">
    <property type="entry name" value="Transferase(Phosphotransferase) domain 1"/>
    <property type="match status" value="1"/>
</dbReference>
<dbReference type="AlphaFoldDB" id="A0AAN9XND5"/>
<dbReference type="InterPro" id="IPR017441">
    <property type="entry name" value="Protein_kinase_ATP_BS"/>
</dbReference>
<evidence type="ECO:0000256" key="6">
    <source>
        <dbReference type="ARBA" id="ARBA00022840"/>
    </source>
</evidence>
<keyword evidence="5" id="KW-0418">Kinase</keyword>
<comment type="catalytic activity">
    <reaction evidence="8">
        <text>L-seryl-[protein] + ATP = O-phospho-L-seryl-[protein] + ADP + H(+)</text>
        <dbReference type="Rhea" id="RHEA:17989"/>
        <dbReference type="Rhea" id="RHEA-COMP:9863"/>
        <dbReference type="Rhea" id="RHEA-COMP:11604"/>
        <dbReference type="ChEBI" id="CHEBI:15378"/>
        <dbReference type="ChEBI" id="CHEBI:29999"/>
        <dbReference type="ChEBI" id="CHEBI:30616"/>
        <dbReference type="ChEBI" id="CHEBI:83421"/>
        <dbReference type="ChEBI" id="CHEBI:456216"/>
        <dbReference type="EC" id="2.7.11.1"/>
    </reaction>
</comment>
<evidence type="ECO:0000256" key="9">
    <source>
        <dbReference type="PROSITE-ProRule" id="PRU10141"/>
    </source>
</evidence>
<sequence length="310" mass="35295">MEKYEIVEKDIGLGKFAVVTLMRHKHTKDLVAVKYIPRDTTIDERVAREIINHRSLRHPNIIGFKEVALTPTHLAIVMEYAAGGELFNQVCKGKIGEDNARYFFQQLISGVSYCHEMEICHRDLKLENALLDGSPTNRLKICDFGYSKSYLLHSRPHSMIGTPAYIAPEILSGKDYDGKLADVWSCGVMLYTMLVGALPFEDKEDTQNLQKTVKRVMAVQYKFPNEVCVSEEGKDLISRIFVANPAMRLTMKEIKSHPWFLKNLPKELREGAQNIYYNEQNTNSPLQSIEEIMNIINEAITTPAKGLVEK</sequence>
<dbReference type="Proteomes" id="UP001386955">
    <property type="component" value="Unassembled WGS sequence"/>
</dbReference>
<evidence type="ECO:0000256" key="2">
    <source>
        <dbReference type="ARBA" id="ARBA00022527"/>
    </source>
</evidence>
<protein>
    <recommendedName>
        <fullName evidence="1">non-specific serine/threonine protein kinase</fullName>
        <ecNumber evidence="1">2.7.11.1</ecNumber>
    </recommendedName>
</protein>
<proteinExistence type="predicted"/>
<dbReference type="EMBL" id="JAYMYS010000003">
    <property type="protein sequence ID" value="KAK7399682.1"/>
    <property type="molecule type" value="Genomic_DNA"/>
</dbReference>
<dbReference type="Pfam" id="PF00069">
    <property type="entry name" value="Pkinase"/>
    <property type="match status" value="1"/>
</dbReference>
<dbReference type="PROSITE" id="PS00107">
    <property type="entry name" value="PROTEIN_KINASE_ATP"/>
    <property type="match status" value="1"/>
</dbReference>
<dbReference type="Gene3D" id="3.30.200.20">
    <property type="entry name" value="Phosphorylase Kinase, domain 1"/>
    <property type="match status" value="1"/>
</dbReference>
<comment type="catalytic activity">
    <reaction evidence="7">
        <text>L-threonyl-[protein] + ATP = O-phospho-L-threonyl-[protein] + ADP + H(+)</text>
        <dbReference type="Rhea" id="RHEA:46608"/>
        <dbReference type="Rhea" id="RHEA-COMP:11060"/>
        <dbReference type="Rhea" id="RHEA-COMP:11605"/>
        <dbReference type="ChEBI" id="CHEBI:15378"/>
        <dbReference type="ChEBI" id="CHEBI:30013"/>
        <dbReference type="ChEBI" id="CHEBI:30616"/>
        <dbReference type="ChEBI" id="CHEBI:61977"/>
        <dbReference type="ChEBI" id="CHEBI:456216"/>
        <dbReference type="EC" id="2.7.11.1"/>
    </reaction>
</comment>
<name>A0AAN9XND5_PSOTE</name>
<keyword evidence="4 9" id="KW-0547">Nucleotide-binding</keyword>
<comment type="caution">
    <text evidence="11">The sequence shown here is derived from an EMBL/GenBank/DDBJ whole genome shotgun (WGS) entry which is preliminary data.</text>
</comment>
<evidence type="ECO:0000256" key="4">
    <source>
        <dbReference type="ARBA" id="ARBA00022741"/>
    </source>
</evidence>
<dbReference type="GO" id="GO:0005524">
    <property type="term" value="F:ATP binding"/>
    <property type="evidence" value="ECO:0007669"/>
    <property type="project" value="UniProtKB-UniRule"/>
</dbReference>
<keyword evidence="3" id="KW-0808">Transferase</keyword>
<dbReference type="FunFam" id="1.10.510.10:FF:000132">
    <property type="entry name" value="Serine/threonine-protein kinase SRK2A"/>
    <property type="match status" value="1"/>
</dbReference>
<dbReference type="GO" id="GO:0006970">
    <property type="term" value="P:response to osmotic stress"/>
    <property type="evidence" value="ECO:0007669"/>
    <property type="project" value="UniProtKB-ARBA"/>
</dbReference>
<keyword evidence="12" id="KW-1185">Reference proteome</keyword>